<proteinExistence type="predicted"/>
<evidence type="ECO:0000313" key="2">
    <source>
        <dbReference type="Proteomes" id="UP000020467"/>
    </source>
</evidence>
<reference evidence="1 2" key="1">
    <citation type="submission" date="2014-02" db="EMBL/GenBank/DDBJ databases">
        <title>The genome sequence of Colletotrichum fioriniae PJ7.</title>
        <authorList>
            <person name="Baroncelli R."/>
            <person name="Thon M.R."/>
        </authorList>
    </citation>
    <scope>NUCLEOTIDE SEQUENCE [LARGE SCALE GENOMIC DNA]</scope>
    <source>
        <strain evidence="1 2">PJ7</strain>
    </source>
</reference>
<protein>
    <submittedName>
        <fullName evidence="1">Uncharacterized protein</fullName>
    </submittedName>
</protein>
<accession>A0A010Q2K7</accession>
<comment type="caution">
    <text evidence="1">The sequence shown here is derived from an EMBL/GenBank/DDBJ whole genome shotgun (WGS) entry which is preliminary data.</text>
</comment>
<name>A0A010Q2K7_9PEZI</name>
<organism evidence="1 2">
    <name type="scientific">Colletotrichum fioriniae PJ7</name>
    <dbReference type="NCBI Taxonomy" id="1445577"/>
    <lineage>
        <taxon>Eukaryota</taxon>
        <taxon>Fungi</taxon>
        <taxon>Dikarya</taxon>
        <taxon>Ascomycota</taxon>
        <taxon>Pezizomycotina</taxon>
        <taxon>Sordariomycetes</taxon>
        <taxon>Hypocreomycetidae</taxon>
        <taxon>Glomerellales</taxon>
        <taxon>Glomerellaceae</taxon>
        <taxon>Colletotrichum</taxon>
        <taxon>Colletotrichum acutatum species complex</taxon>
    </lineage>
</organism>
<keyword evidence="2" id="KW-1185">Reference proteome</keyword>
<dbReference type="KEGG" id="cfj:CFIO01_08388"/>
<dbReference type="EMBL" id="JARH01001023">
    <property type="protein sequence ID" value="EXF74057.1"/>
    <property type="molecule type" value="Genomic_DNA"/>
</dbReference>
<sequence length="123" mass="13316">MTLPLTHPHPLPPRTSHAAAAASKLPVITRILPHHLRLAAETCPNSVAPGRSLPRSHGSRCGYCTGSHDASLMSQVKLNLYVLLRGETTLKPSRLRVPTLPHIPQTDGTLQITVLWIDAETEG</sequence>
<dbReference type="AlphaFoldDB" id="A0A010Q2K7"/>
<dbReference type="OrthoDB" id="10429536at2759"/>
<evidence type="ECO:0000313" key="1">
    <source>
        <dbReference type="EMBL" id="EXF74057.1"/>
    </source>
</evidence>
<gene>
    <name evidence="1" type="ORF">CFIO01_08388</name>
</gene>
<dbReference type="HOGENOM" id="CLU_2015077_0_0_1"/>
<dbReference type="Proteomes" id="UP000020467">
    <property type="component" value="Unassembled WGS sequence"/>
</dbReference>